<accession>A0A8S2WHM8</accession>
<dbReference type="Proteomes" id="UP000681720">
    <property type="component" value="Unassembled WGS sequence"/>
</dbReference>
<evidence type="ECO:0000313" key="2">
    <source>
        <dbReference type="EMBL" id="CAF4630440.1"/>
    </source>
</evidence>
<name>A0A8S2WHM8_9BILA</name>
<evidence type="ECO:0000313" key="1">
    <source>
        <dbReference type="EMBL" id="CAF4444459.1"/>
    </source>
</evidence>
<dbReference type="EMBL" id="CAJOBH010065122">
    <property type="protein sequence ID" value="CAF4444459.1"/>
    <property type="molecule type" value="Genomic_DNA"/>
</dbReference>
<dbReference type="Proteomes" id="UP000681967">
    <property type="component" value="Unassembled WGS sequence"/>
</dbReference>
<evidence type="ECO:0000313" key="3">
    <source>
        <dbReference type="Proteomes" id="UP000681967"/>
    </source>
</evidence>
<sequence length="58" mass="6494">IRKLPALPVPPRSVIIERLPPLPPKPRKISNLAILNSYSENFRNQVILSLNVGFHTAP</sequence>
<organism evidence="1 3">
    <name type="scientific">Rotaria magnacalcarata</name>
    <dbReference type="NCBI Taxonomy" id="392030"/>
    <lineage>
        <taxon>Eukaryota</taxon>
        <taxon>Metazoa</taxon>
        <taxon>Spiralia</taxon>
        <taxon>Gnathifera</taxon>
        <taxon>Rotifera</taxon>
        <taxon>Eurotatoria</taxon>
        <taxon>Bdelloidea</taxon>
        <taxon>Philodinida</taxon>
        <taxon>Philodinidae</taxon>
        <taxon>Rotaria</taxon>
    </lineage>
</organism>
<comment type="caution">
    <text evidence="1">The sequence shown here is derived from an EMBL/GenBank/DDBJ whole genome shotgun (WGS) entry which is preliminary data.</text>
</comment>
<dbReference type="EMBL" id="CAJOBJ010110794">
    <property type="protein sequence ID" value="CAF4630440.1"/>
    <property type="molecule type" value="Genomic_DNA"/>
</dbReference>
<gene>
    <name evidence="1" type="ORF">BYL167_LOCUS33471</name>
    <name evidence="2" type="ORF">GIL414_LOCUS40186</name>
</gene>
<dbReference type="AlphaFoldDB" id="A0A8S2WHM8"/>
<protein>
    <submittedName>
        <fullName evidence="1">Uncharacterized protein</fullName>
    </submittedName>
</protein>
<reference evidence="1" key="1">
    <citation type="submission" date="2021-02" db="EMBL/GenBank/DDBJ databases">
        <authorList>
            <person name="Nowell W R."/>
        </authorList>
    </citation>
    <scope>NUCLEOTIDE SEQUENCE</scope>
</reference>
<feature type="non-terminal residue" evidence="1">
    <location>
        <position position="1"/>
    </location>
</feature>
<proteinExistence type="predicted"/>